<feature type="transmembrane region" description="Helical" evidence="1">
    <location>
        <begin position="33"/>
        <end position="53"/>
    </location>
</feature>
<evidence type="ECO:0000313" key="2">
    <source>
        <dbReference type="EMBL" id="REC61513.1"/>
    </source>
</evidence>
<dbReference type="AlphaFoldDB" id="A0A3D9C6L4"/>
<proteinExistence type="predicted"/>
<keyword evidence="1" id="KW-1133">Transmembrane helix</keyword>
<reference evidence="3" key="1">
    <citation type="submission" date="2018-06" db="EMBL/GenBank/DDBJ databases">
        <authorList>
            <person name="Lum Nde A."/>
            <person name="Hugo C."/>
        </authorList>
    </citation>
    <scope>NUCLEOTIDE SEQUENCE [LARGE SCALE GENOMIC DNA]</scope>
    <source>
        <strain evidence="3">1_F178</strain>
    </source>
</reference>
<keyword evidence="3" id="KW-1185">Reference proteome</keyword>
<evidence type="ECO:0000256" key="1">
    <source>
        <dbReference type="SAM" id="Phobius"/>
    </source>
</evidence>
<dbReference type="InterPro" id="IPR010718">
    <property type="entry name" value="DUF1294"/>
</dbReference>
<dbReference type="Proteomes" id="UP000256686">
    <property type="component" value="Unassembled WGS sequence"/>
</dbReference>
<accession>A0A3D9C6L4</accession>
<organism evidence="2 3">
    <name type="scientific">Chryseobacterium pennae</name>
    <dbReference type="NCBI Taxonomy" id="2258962"/>
    <lineage>
        <taxon>Bacteria</taxon>
        <taxon>Pseudomonadati</taxon>
        <taxon>Bacteroidota</taxon>
        <taxon>Flavobacteriia</taxon>
        <taxon>Flavobacteriales</taxon>
        <taxon>Weeksellaceae</taxon>
        <taxon>Chryseobacterium group</taxon>
        <taxon>Chryseobacterium</taxon>
    </lineage>
</organism>
<comment type="caution">
    <text evidence="2">The sequence shown here is derived from an EMBL/GenBank/DDBJ whole genome shotgun (WGS) entry which is preliminary data.</text>
</comment>
<keyword evidence="1" id="KW-0472">Membrane</keyword>
<dbReference type="Pfam" id="PF06961">
    <property type="entry name" value="DUF1294"/>
    <property type="match status" value="1"/>
</dbReference>
<dbReference type="EMBL" id="QNVT01000014">
    <property type="protein sequence ID" value="REC61513.1"/>
    <property type="molecule type" value="Genomic_DNA"/>
</dbReference>
<gene>
    <name evidence="2" type="ORF">DRF65_15080</name>
</gene>
<evidence type="ECO:0000313" key="3">
    <source>
        <dbReference type="Proteomes" id="UP000256686"/>
    </source>
</evidence>
<dbReference type="RefSeq" id="WP_115971593.1">
    <property type="nucleotide sequence ID" value="NZ_QNVT01000014.1"/>
</dbReference>
<sequence>MIPFLLIANLITFCVFGFDKLQAKRQQWRISENILLGLSLIGVIGAASGMLTFNHKVSKKSFLVKFFIVALIDVVLLYRLIRH</sequence>
<keyword evidence="1" id="KW-0812">Transmembrane</keyword>
<feature type="transmembrane region" description="Helical" evidence="1">
    <location>
        <begin position="62"/>
        <end position="81"/>
    </location>
</feature>
<protein>
    <submittedName>
        <fullName evidence="2">DUF1294 domain-containing protein</fullName>
    </submittedName>
</protein>
<name>A0A3D9C6L4_9FLAO</name>